<proteinExistence type="predicted"/>
<organism evidence="1 2">
    <name type="scientific">Enterococcus faecium</name>
    <name type="common">Streptococcus faecium</name>
    <dbReference type="NCBI Taxonomy" id="1352"/>
    <lineage>
        <taxon>Bacteria</taxon>
        <taxon>Bacillati</taxon>
        <taxon>Bacillota</taxon>
        <taxon>Bacilli</taxon>
        <taxon>Lactobacillales</taxon>
        <taxon>Enterococcaceae</taxon>
        <taxon>Enterococcus</taxon>
    </lineage>
</organism>
<dbReference type="AlphaFoldDB" id="A0A132P6D5"/>
<evidence type="ECO:0000313" key="1">
    <source>
        <dbReference type="EMBL" id="KWX17885.1"/>
    </source>
</evidence>
<reference evidence="1 2" key="1">
    <citation type="submission" date="2016-01" db="EMBL/GenBank/DDBJ databases">
        <title>Molecular Mechanisms for transfer of large genomic segments between Enterococcus faecium strains.</title>
        <authorList>
            <person name="Garcia-Solache M.A."/>
            <person name="Lebreton F."/>
            <person name="Mclaughlin R.E."/>
            <person name="Whiteaker J.D."/>
            <person name="Gilmore M.S."/>
            <person name="Rice L.B."/>
        </authorList>
    </citation>
    <scope>NUCLEOTIDE SEQUENCE [LARGE SCALE GENOMIC DNA]</scope>
    <source>
        <strain evidence="1 2">D344RRF x C68</strain>
    </source>
</reference>
<name>A0A132P6D5_ENTFC</name>
<accession>A0A132P6D5</accession>
<comment type="caution">
    <text evidence="1">The sequence shown here is derived from an EMBL/GenBank/DDBJ whole genome shotgun (WGS) entry which is preliminary data.</text>
</comment>
<protein>
    <submittedName>
        <fullName evidence="1">Uncharacterized protein</fullName>
    </submittedName>
</protein>
<dbReference type="RefSeq" id="WP_044822766.1">
    <property type="nucleotide sequence ID" value="NZ_JAVRAP010000022.1"/>
</dbReference>
<dbReference type="EMBL" id="LRHK01000001">
    <property type="protein sequence ID" value="KWX17885.1"/>
    <property type="molecule type" value="Genomic_DNA"/>
</dbReference>
<sequence>MAKDNASIFLKDTFMKTVKNRIEEAETEAEAKEVIEKLEKIDLSDLFKEMLFKMADDTTQYMKKTMYEEVMAFRAGEEEFIVRQEQKWYRGFVASEAMYIMTLEVAESYVQYVNDLSIEEKIQNNNTFLAMLHIHGRALQEFLEIITLMKNGFADGAYARWRSMYELSIIASFITENGENVAKAFIEASETDDRYEWARASDLFSSKKRYISFNDIQTHCDMNTKVWRKQYDLANKTVHASPQGTFARLGNMKTENIIPVGRSDYGITTPAEHSAISLAQITSMFLNIFPYGDGIVAIKNINNWIDVVREIYFKTHDEVFPEAPPLWNNDLEKFGDYE</sequence>
<evidence type="ECO:0000313" key="2">
    <source>
        <dbReference type="Proteomes" id="UP000070452"/>
    </source>
</evidence>
<dbReference type="InterPro" id="IPR043733">
    <property type="entry name" value="DUF5677"/>
</dbReference>
<gene>
    <name evidence="1" type="ORF">AWT83_05135</name>
</gene>
<dbReference type="Pfam" id="PF18928">
    <property type="entry name" value="DUF5677"/>
    <property type="match status" value="1"/>
</dbReference>
<dbReference type="Proteomes" id="UP000070452">
    <property type="component" value="Unassembled WGS sequence"/>
</dbReference>